<proteinExistence type="predicted"/>
<dbReference type="PANTHER" id="PTHR48462">
    <property type="entry name" value="PROTEIN, PUTATIVE-RELATED"/>
    <property type="match status" value="1"/>
</dbReference>
<organism evidence="1 2">
    <name type="scientific">Trifolium medium</name>
    <dbReference type="NCBI Taxonomy" id="97028"/>
    <lineage>
        <taxon>Eukaryota</taxon>
        <taxon>Viridiplantae</taxon>
        <taxon>Streptophyta</taxon>
        <taxon>Embryophyta</taxon>
        <taxon>Tracheophyta</taxon>
        <taxon>Spermatophyta</taxon>
        <taxon>Magnoliopsida</taxon>
        <taxon>eudicotyledons</taxon>
        <taxon>Gunneridae</taxon>
        <taxon>Pentapetalae</taxon>
        <taxon>rosids</taxon>
        <taxon>fabids</taxon>
        <taxon>Fabales</taxon>
        <taxon>Fabaceae</taxon>
        <taxon>Papilionoideae</taxon>
        <taxon>50 kb inversion clade</taxon>
        <taxon>NPAAA clade</taxon>
        <taxon>Hologalegina</taxon>
        <taxon>IRL clade</taxon>
        <taxon>Trifolieae</taxon>
        <taxon>Trifolium</taxon>
    </lineage>
</organism>
<comment type="caution">
    <text evidence="1">The sequence shown here is derived from an EMBL/GenBank/DDBJ whole genome shotgun (WGS) entry which is preliminary data.</text>
</comment>
<keyword evidence="2" id="KW-1185">Reference proteome</keyword>
<dbReference type="PANTHER" id="PTHR48462:SF1">
    <property type="entry name" value="PROTEIN, PUTATIVE-RELATED"/>
    <property type="match status" value="1"/>
</dbReference>
<dbReference type="Proteomes" id="UP000265520">
    <property type="component" value="Unassembled WGS sequence"/>
</dbReference>
<feature type="non-terminal residue" evidence="1">
    <location>
        <position position="56"/>
    </location>
</feature>
<dbReference type="AlphaFoldDB" id="A0A392QK94"/>
<evidence type="ECO:0000313" key="1">
    <source>
        <dbReference type="EMBL" id="MCI24618.1"/>
    </source>
</evidence>
<evidence type="ECO:0000313" key="2">
    <source>
        <dbReference type="Proteomes" id="UP000265520"/>
    </source>
</evidence>
<protein>
    <submittedName>
        <fullName evidence="1">Uncharacterized protein</fullName>
    </submittedName>
</protein>
<name>A0A392QK94_9FABA</name>
<dbReference type="EMBL" id="LXQA010142542">
    <property type="protein sequence ID" value="MCI24618.1"/>
    <property type="molecule type" value="Genomic_DNA"/>
</dbReference>
<accession>A0A392QK94</accession>
<reference evidence="1 2" key="1">
    <citation type="journal article" date="2018" name="Front. Plant Sci.">
        <title>Red Clover (Trifolium pratense) and Zigzag Clover (T. medium) - A Picture of Genomic Similarities and Differences.</title>
        <authorList>
            <person name="Dluhosova J."/>
            <person name="Istvanek J."/>
            <person name="Nedelnik J."/>
            <person name="Repkova J."/>
        </authorList>
    </citation>
    <scope>NUCLEOTIDE SEQUENCE [LARGE SCALE GENOMIC DNA]</scope>
    <source>
        <strain evidence="2">cv. 10/8</strain>
        <tissue evidence="1">Leaf</tissue>
    </source>
</reference>
<sequence>MGIAKLYFGLKTSQPIHMEEATVLFDKELQAAIEDSVVEGGLFFGDLQWSAASLSI</sequence>